<feature type="transmembrane region" description="Helical" evidence="8">
    <location>
        <begin position="308"/>
        <end position="329"/>
    </location>
</feature>
<dbReference type="EMBL" id="JEME01002815">
    <property type="protein sequence ID" value="KYG03052.1"/>
    <property type="molecule type" value="Genomic_DNA"/>
</dbReference>
<feature type="transmembrane region" description="Helical" evidence="8">
    <location>
        <begin position="341"/>
        <end position="359"/>
    </location>
</feature>
<evidence type="ECO:0000256" key="1">
    <source>
        <dbReference type="ARBA" id="ARBA00003279"/>
    </source>
</evidence>
<feature type="transmembrane region" description="Helical" evidence="8">
    <location>
        <begin position="104"/>
        <end position="125"/>
    </location>
</feature>
<dbReference type="GO" id="GO:0022857">
    <property type="term" value="F:transmembrane transporter activity"/>
    <property type="evidence" value="ECO:0007669"/>
    <property type="project" value="InterPro"/>
</dbReference>
<dbReference type="CDD" id="cd17388">
    <property type="entry name" value="MFS_TetA"/>
    <property type="match status" value="1"/>
</dbReference>
<gene>
    <name evidence="10" type="ORF">BE21_53515</name>
</gene>
<name>A0A150TEI4_SORCE</name>
<feature type="transmembrane region" description="Helical" evidence="8">
    <location>
        <begin position="137"/>
        <end position="159"/>
    </location>
</feature>
<dbReference type="PANTHER" id="PTHR23504">
    <property type="entry name" value="MAJOR FACILITATOR SUPERFAMILY DOMAIN-CONTAINING PROTEIN 10"/>
    <property type="match status" value="1"/>
</dbReference>
<dbReference type="InterPro" id="IPR001958">
    <property type="entry name" value="Tet-R_TetA/multi-R_MdtG-like"/>
</dbReference>
<comment type="similarity">
    <text evidence="3">Belongs to the major facilitator superfamily. TCR/Tet family.</text>
</comment>
<evidence type="ECO:0000313" key="10">
    <source>
        <dbReference type="EMBL" id="KYG03052.1"/>
    </source>
</evidence>
<dbReference type="InterPro" id="IPR020846">
    <property type="entry name" value="MFS_dom"/>
</dbReference>
<reference evidence="10 11" key="1">
    <citation type="submission" date="2014-02" db="EMBL/GenBank/DDBJ databases">
        <title>The small core and large imbalanced accessory genome model reveals a collaborative survival strategy of Sorangium cellulosum strains in nature.</title>
        <authorList>
            <person name="Han K."/>
            <person name="Peng R."/>
            <person name="Blom J."/>
            <person name="Li Y.-Z."/>
        </authorList>
    </citation>
    <scope>NUCLEOTIDE SEQUENCE [LARGE SCALE GENOMIC DNA]</scope>
    <source>
        <strain evidence="10 11">So0007-03</strain>
    </source>
</reference>
<feature type="transmembrane region" description="Helical" evidence="8">
    <location>
        <begin position="205"/>
        <end position="230"/>
    </location>
</feature>
<evidence type="ECO:0000313" key="11">
    <source>
        <dbReference type="Proteomes" id="UP000075502"/>
    </source>
</evidence>
<keyword evidence="7 8" id="KW-0472">Membrane</keyword>
<organism evidence="10 11">
    <name type="scientific">Sorangium cellulosum</name>
    <name type="common">Polyangium cellulosum</name>
    <dbReference type="NCBI Taxonomy" id="56"/>
    <lineage>
        <taxon>Bacteria</taxon>
        <taxon>Pseudomonadati</taxon>
        <taxon>Myxococcota</taxon>
        <taxon>Polyangia</taxon>
        <taxon>Polyangiales</taxon>
        <taxon>Polyangiaceae</taxon>
        <taxon>Sorangium</taxon>
    </lineage>
</organism>
<dbReference type="PRINTS" id="PR01035">
    <property type="entry name" value="TCRTETA"/>
</dbReference>
<comment type="function">
    <text evidence="1">Resistance to tetracycline by an active tetracycline efflux. This is an energy-dependent process that decreases the accumulation of the antibiotic in whole cells. This protein functions as a metal-tetracycline/H(+) antiporter.</text>
</comment>
<sequence>MSRDRNASVAFILITLLLDTLGVGLMLPVLPKLVSSFFGSDLGAASRYYGAFVAVYSAMQFVFAPVLGGLSDRFGRRVVILSSLLGAALNYALLAVAPGLGWLYFGRVVAGITGASFSAASAYMVDVTPPGRRAQGFGLIGAAFGLGFIIGPALGGLLGDVHLRLPFAVAAGLNLLNFAYGALVLPESLPRERRRPFSLRRANPLASLASLGRSPLVLGLAGALVCSYLAQQVVQGVWALFTEERFGWRPFDIGVSLAVAGVGMALVQGGLVRLLMPRLGERRCLVLGLAAAAVSCVGFGLAESGLAMVALILPSALGGMALPATQALISREVSPSGQGELQGALASLASLTAIAGPLLGTGLLARFSPATADFHVPGAPFFVGACINAAGLLLALRLSARRPPAVAR</sequence>
<dbReference type="Pfam" id="PF07690">
    <property type="entry name" value="MFS_1"/>
    <property type="match status" value="1"/>
</dbReference>
<feature type="transmembrane region" description="Helical" evidence="8">
    <location>
        <begin position="250"/>
        <end position="272"/>
    </location>
</feature>
<evidence type="ECO:0000256" key="5">
    <source>
        <dbReference type="ARBA" id="ARBA00022692"/>
    </source>
</evidence>
<dbReference type="InterPro" id="IPR011701">
    <property type="entry name" value="MFS"/>
</dbReference>
<dbReference type="PROSITE" id="PS50850">
    <property type="entry name" value="MFS"/>
    <property type="match status" value="1"/>
</dbReference>
<dbReference type="AlphaFoldDB" id="A0A150TEI4"/>
<dbReference type="GO" id="GO:0016020">
    <property type="term" value="C:membrane"/>
    <property type="evidence" value="ECO:0007669"/>
    <property type="project" value="UniProtKB-SubCell"/>
</dbReference>
<evidence type="ECO:0000256" key="7">
    <source>
        <dbReference type="ARBA" id="ARBA00023136"/>
    </source>
</evidence>
<keyword evidence="5 8" id="KW-0812">Transmembrane</keyword>
<feature type="transmembrane region" description="Helical" evidence="8">
    <location>
        <begin position="165"/>
        <end position="185"/>
    </location>
</feature>
<feature type="transmembrane region" description="Helical" evidence="8">
    <location>
        <begin position="379"/>
        <end position="398"/>
    </location>
</feature>
<keyword evidence="4" id="KW-0813">Transport</keyword>
<comment type="subcellular location">
    <subcellularLocation>
        <location evidence="2">Membrane</location>
        <topology evidence="2">Multi-pass membrane protein</topology>
    </subcellularLocation>
</comment>
<evidence type="ECO:0000256" key="4">
    <source>
        <dbReference type="ARBA" id="ARBA00022448"/>
    </source>
</evidence>
<comment type="caution">
    <text evidence="10">The sequence shown here is derived from an EMBL/GenBank/DDBJ whole genome shotgun (WGS) entry which is preliminary data.</text>
</comment>
<keyword evidence="6 8" id="KW-1133">Transmembrane helix</keyword>
<protein>
    <recommendedName>
        <fullName evidence="9">Major facilitator superfamily (MFS) profile domain-containing protein</fullName>
    </recommendedName>
</protein>
<feature type="transmembrane region" description="Helical" evidence="8">
    <location>
        <begin position="79"/>
        <end position="98"/>
    </location>
</feature>
<feature type="domain" description="Major facilitator superfamily (MFS) profile" evidence="9">
    <location>
        <begin position="8"/>
        <end position="403"/>
    </location>
</feature>
<evidence type="ECO:0000256" key="6">
    <source>
        <dbReference type="ARBA" id="ARBA00022989"/>
    </source>
</evidence>
<dbReference type="InterPro" id="IPR005829">
    <property type="entry name" value="Sugar_transporter_CS"/>
</dbReference>
<dbReference type="Proteomes" id="UP000075502">
    <property type="component" value="Unassembled WGS sequence"/>
</dbReference>
<dbReference type="PROSITE" id="PS00216">
    <property type="entry name" value="SUGAR_TRANSPORT_1"/>
    <property type="match status" value="1"/>
</dbReference>
<feature type="transmembrane region" description="Helical" evidence="8">
    <location>
        <begin position="48"/>
        <end position="67"/>
    </location>
</feature>
<dbReference type="PANTHER" id="PTHR23504:SF15">
    <property type="entry name" value="MAJOR FACILITATOR SUPERFAMILY (MFS) PROFILE DOMAIN-CONTAINING PROTEIN"/>
    <property type="match status" value="1"/>
</dbReference>
<dbReference type="Gene3D" id="1.20.1250.20">
    <property type="entry name" value="MFS general substrate transporter like domains"/>
    <property type="match status" value="1"/>
</dbReference>
<dbReference type="InterPro" id="IPR036259">
    <property type="entry name" value="MFS_trans_sf"/>
</dbReference>
<accession>A0A150TEI4</accession>
<evidence type="ECO:0000259" key="9">
    <source>
        <dbReference type="PROSITE" id="PS50850"/>
    </source>
</evidence>
<evidence type="ECO:0000256" key="3">
    <source>
        <dbReference type="ARBA" id="ARBA00007520"/>
    </source>
</evidence>
<evidence type="ECO:0000256" key="2">
    <source>
        <dbReference type="ARBA" id="ARBA00004141"/>
    </source>
</evidence>
<feature type="transmembrane region" description="Helical" evidence="8">
    <location>
        <begin position="284"/>
        <end position="302"/>
    </location>
</feature>
<proteinExistence type="inferred from homology"/>
<evidence type="ECO:0000256" key="8">
    <source>
        <dbReference type="SAM" id="Phobius"/>
    </source>
</evidence>
<dbReference type="SUPFAM" id="SSF103473">
    <property type="entry name" value="MFS general substrate transporter"/>
    <property type="match status" value="1"/>
</dbReference>